<reference evidence="2 3" key="1">
    <citation type="submission" date="2017-11" db="EMBL/GenBank/DDBJ databases">
        <title>Genome sequencing of Prevotella intermedia KCOM 2832.</title>
        <authorList>
            <person name="Kook J.-K."/>
            <person name="Park S.-N."/>
            <person name="Lim Y.K."/>
        </authorList>
    </citation>
    <scope>NUCLEOTIDE SEQUENCE [LARGE SCALE GENOMIC DNA]</scope>
    <source>
        <strain evidence="2 3">KCOM 2832</strain>
    </source>
</reference>
<dbReference type="EMBL" id="PENG01000001">
    <property type="protein sequence ID" value="PJI26662.1"/>
    <property type="molecule type" value="Genomic_DNA"/>
</dbReference>
<evidence type="ECO:0000313" key="3">
    <source>
        <dbReference type="Proteomes" id="UP000229884"/>
    </source>
</evidence>
<gene>
    <name evidence="2" type="ORF">CTM58_00230</name>
</gene>
<feature type="chain" id="PRO_5014715004" description="Outer membrane protein beta-barrel domain-containing protein" evidence="1">
    <location>
        <begin position="25"/>
        <end position="934"/>
    </location>
</feature>
<dbReference type="AlphaFoldDB" id="A0A2M8TRV2"/>
<organism evidence="2 3">
    <name type="scientific">Prevotella intermedia</name>
    <dbReference type="NCBI Taxonomy" id="28131"/>
    <lineage>
        <taxon>Bacteria</taxon>
        <taxon>Pseudomonadati</taxon>
        <taxon>Bacteroidota</taxon>
        <taxon>Bacteroidia</taxon>
        <taxon>Bacteroidales</taxon>
        <taxon>Prevotellaceae</taxon>
        <taxon>Prevotella</taxon>
    </lineage>
</organism>
<accession>A0A2M8TRV2</accession>
<dbReference type="Proteomes" id="UP000229884">
    <property type="component" value="Unassembled WGS sequence"/>
</dbReference>
<dbReference type="InterPro" id="IPR008969">
    <property type="entry name" value="CarboxyPept-like_regulatory"/>
</dbReference>
<comment type="caution">
    <text evidence="2">The sequence shown here is derived from an EMBL/GenBank/DDBJ whole genome shotgun (WGS) entry which is preliminary data.</text>
</comment>
<protein>
    <recommendedName>
        <fullName evidence="4">Outer membrane protein beta-barrel domain-containing protein</fullName>
    </recommendedName>
</protein>
<evidence type="ECO:0000256" key="1">
    <source>
        <dbReference type="SAM" id="SignalP"/>
    </source>
</evidence>
<name>A0A2M8TRV2_PREIN</name>
<dbReference type="Pfam" id="PF13620">
    <property type="entry name" value="CarboxypepD_reg"/>
    <property type="match status" value="1"/>
</dbReference>
<dbReference type="SUPFAM" id="SSF56935">
    <property type="entry name" value="Porins"/>
    <property type="match status" value="1"/>
</dbReference>
<evidence type="ECO:0008006" key="4">
    <source>
        <dbReference type="Google" id="ProtNLM"/>
    </source>
</evidence>
<sequence length="934" mass="106765">MVLKHTLFATILLALLSIPASIHAEDLKGRVLDANTKEPIEKASVKIEIKSGNSTQIMDITSDAEGKFSCSSSFEGRMTIKASMIGYETATKHSYSSGYSGTDTLDLGDFLLKPTELMLDDVVVTAKARRFTMSGDTIVFHPEAFKLKEGARLDELIKRLPGVVEKDGKLYWNNKPLRMLMNGRDIFGGGSIVGEIPAEAVKNIKTYNKASELAQQSGNDDGKDDNVLDINIKPGFMDKWYGDMTARLQTPKNYQASVQTNLLSDRNPTLVSIDANNVDYFQKLGIDWYNKGNFDNFGKAQSAAAAWQHNWKQGTHKFSNRNNVSFSSNFNHTDGWGTEYRTDQTIPTLGNAKTWGLSRNKRYEHKIQPTIMADLFTFADSVNYITADLKFEYTFQRKNEEASSARFNSNPEAFGDFPLDPALMAKHGDDIYSHLINRKRTYAQSTNEELNTTLNAKWGHLLGKKGQFSFGTTANYSNGNNRTNTNQQIDYVEQGVQSPLYQYSRLPFHNLDFKAYTELQYYIKNNLLLTGGYTFDKLNKSVRQDFYSTDVQSKLDNNRDEVKDAANSFDSHRSTATHTAQAGLTYKLDKWQFLPNIKVDWLHEHLDYQRGRLDTASTRNSLLINPNMEIKWKIGKRSNFDFTFNYTTSLPDLLSTLAYRDDTDPLWIKEGNPLLHRSHKHSSMVTYRQTLPRVQSMMLLKAGYTHNINPIASVFYYNPATGVYRTHDENVRGGDEWLFSAVLDKGIGDNFHLFTKAETYFTTSYGYLAALNETVEKQQNKLKQLTLNLSPELSYEHDWLVLNLFGSMNLRRNRYSLASEYNNTFGNYNFGLKGLAKLKQWEFSTKFEDRLCSGYLSPEINRHRLVWNANAKWLFWKGKGVLGIDLDDILNQAVWNSSTITPTQRTEQWEEAMHHFARISFTYKFDAKSKNQRR</sequence>
<feature type="signal peptide" evidence="1">
    <location>
        <begin position="1"/>
        <end position="24"/>
    </location>
</feature>
<dbReference type="SUPFAM" id="SSF49464">
    <property type="entry name" value="Carboxypeptidase regulatory domain-like"/>
    <property type="match status" value="1"/>
</dbReference>
<proteinExistence type="predicted"/>
<keyword evidence="1" id="KW-0732">Signal</keyword>
<evidence type="ECO:0000313" key="2">
    <source>
        <dbReference type="EMBL" id="PJI26662.1"/>
    </source>
</evidence>
<dbReference type="RefSeq" id="WP_100369943.1">
    <property type="nucleotide sequence ID" value="NZ_PENG01000001.1"/>
</dbReference>
<dbReference type="Gene3D" id="2.60.40.1120">
    <property type="entry name" value="Carboxypeptidase-like, regulatory domain"/>
    <property type="match status" value="1"/>
</dbReference>